<protein>
    <submittedName>
        <fullName evidence="10">Copper fist DNA binding domain-containing protein</fullName>
    </submittedName>
</protein>
<evidence type="ECO:0000256" key="6">
    <source>
        <dbReference type="ARBA" id="ARBA00023163"/>
    </source>
</evidence>
<feature type="compositionally biased region" description="Basic and acidic residues" evidence="8">
    <location>
        <begin position="196"/>
        <end position="205"/>
    </location>
</feature>
<keyword evidence="3" id="KW-0862">Zinc</keyword>
<reference evidence="10 11" key="1">
    <citation type="submission" date="2024-07" db="EMBL/GenBank/DDBJ databases">
        <title>Section-level genome sequencing and comparative genomics of Aspergillus sections Usti and Cavernicolus.</title>
        <authorList>
            <consortium name="Lawrence Berkeley National Laboratory"/>
            <person name="Nybo J.L."/>
            <person name="Vesth T.C."/>
            <person name="Theobald S."/>
            <person name="Frisvad J.C."/>
            <person name="Larsen T.O."/>
            <person name="Kjaerboelling I."/>
            <person name="Rothschild-Mancinelli K."/>
            <person name="Lyhne E.K."/>
            <person name="Kogle M.E."/>
            <person name="Barry K."/>
            <person name="Clum A."/>
            <person name="Na H."/>
            <person name="Ledsgaard L."/>
            <person name="Lin J."/>
            <person name="Lipzen A."/>
            <person name="Kuo A."/>
            <person name="Riley R."/>
            <person name="Mondo S."/>
            <person name="LaButti K."/>
            <person name="Haridas S."/>
            <person name="Pangalinan J."/>
            <person name="Salamov A.A."/>
            <person name="Simmons B.A."/>
            <person name="Magnuson J.K."/>
            <person name="Chen J."/>
            <person name="Drula E."/>
            <person name="Henrissat B."/>
            <person name="Wiebenga A."/>
            <person name="Lubbers R.J."/>
            <person name="Gomes A.C."/>
            <person name="Macurrencykelacurrency M.R."/>
            <person name="Stajich J."/>
            <person name="Grigoriev I.V."/>
            <person name="Mortensen U.H."/>
            <person name="De vries R.P."/>
            <person name="Baker S.E."/>
            <person name="Andersen M.R."/>
        </authorList>
    </citation>
    <scope>NUCLEOTIDE SEQUENCE [LARGE SCALE GENOMIC DNA]</scope>
    <source>
        <strain evidence="10 11">CBS 756.74</strain>
    </source>
</reference>
<feature type="region of interest" description="Disordered" evidence="8">
    <location>
        <begin position="196"/>
        <end position="223"/>
    </location>
</feature>
<gene>
    <name evidence="10" type="ORF">BJX68DRAFT_116391</name>
</gene>
<keyword evidence="2" id="KW-0479">Metal-binding</keyword>
<dbReference type="SMART" id="SM00412">
    <property type="entry name" value="Cu_FIST"/>
    <property type="match status" value="1"/>
</dbReference>
<organism evidence="10 11">
    <name type="scientific">Aspergillus pseudodeflectus</name>
    <dbReference type="NCBI Taxonomy" id="176178"/>
    <lineage>
        <taxon>Eukaryota</taxon>
        <taxon>Fungi</taxon>
        <taxon>Dikarya</taxon>
        <taxon>Ascomycota</taxon>
        <taxon>Pezizomycotina</taxon>
        <taxon>Eurotiomycetes</taxon>
        <taxon>Eurotiomycetidae</taxon>
        <taxon>Eurotiales</taxon>
        <taxon>Aspergillaceae</taxon>
        <taxon>Aspergillus</taxon>
        <taxon>Aspergillus subgen. Nidulantes</taxon>
    </lineage>
</organism>
<dbReference type="SUPFAM" id="SSF57879">
    <property type="entry name" value="Zinc domain conserved in yeast copper-regulated transcription factors"/>
    <property type="match status" value="1"/>
</dbReference>
<evidence type="ECO:0000256" key="5">
    <source>
        <dbReference type="ARBA" id="ARBA00023015"/>
    </source>
</evidence>
<accession>A0ABR4L4Y2</accession>
<dbReference type="InterPro" id="IPR051763">
    <property type="entry name" value="Copper_Homeo_Regul"/>
</dbReference>
<dbReference type="RefSeq" id="XP_070904455.1">
    <property type="nucleotide sequence ID" value="XM_071036017.1"/>
</dbReference>
<keyword evidence="6" id="KW-0804">Transcription</keyword>
<comment type="caution">
    <text evidence="10">The sequence shown here is derived from an EMBL/GenBank/DDBJ whole genome shotgun (WGS) entry which is preliminary data.</text>
</comment>
<evidence type="ECO:0000313" key="10">
    <source>
        <dbReference type="EMBL" id="KAL2859521.1"/>
    </source>
</evidence>
<dbReference type="GeneID" id="98151181"/>
<dbReference type="PROSITE" id="PS50073">
    <property type="entry name" value="COPPER_FIST_2"/>
    <property type="match status" value="1"/>
</dbReference>
<dbReference type="Proteomes" id="UP001610444">
    <property type="component" value="Unassembled WGS sequence"/>
</dbReference>
<evidence type="ECO:0000256" key="1">
    <source>
        <dbReference type="ARBA" id="ARBA00004123"/>
    </source>
</evidence>
<name>A0ABR4L4Y2_9EURO</name>
<dbReference type="Gene3D" id="3.90.430.10">
    <property type="entry name" value="Copper fist DNA-binding domain"/>
    <property type="match status" value="1"/>
</dbReference>
<evidence type="ECO:0000256" key="4">
    <source>
        <dbReference type="ARBA" id="ARBA00023008"/>
    </source>
</evidence>
<evidence type="ECO:0000256" key="8">
    <source>
        <dbReference type="SAM" id="MobiDB-lite"/>
    </source>
</evidence>
<comment type="subcellular location">
    <subcellularLocation>
        <location evidence="1">Nucleus</location>
    </subcellularLocation>
</comment>
<sequence length="223" mass="25246">MPFDEEGNKWSCDPCLRGHRSSKCQHFDRLMAKVPKSGRPSKRCPHAKRNCGCRKSYAVMARLSYEPKSLCQPVYYVSHNSEEPYTPERYSPKPLDAWHHMIESNFYPRPPHIPDVFEIMSPVPKSAADCQPPSYSPAPLDDPVCSNSHAHALPTGLGIDMLSVMSNIHNDNTYFFQESQPLGDPHGVFEVGHDMNHSGRSETNYHHMTPNFPDWPSDSARAP</sequence>
<evidence type="ECO:0000313" key="11">
    <source>
        <dbReference type="Proteomes" id="UP001610444"/>
    </source>
</evidence>
<keyword evidence="4" id="KW-0186">Copper</keyword>
<proteinExistence type="predicted"/>
<evidence type="ECO:0000256" key="7">
    <source>
        <dbReference type="ARBA" id="ARBA00023242"/>
    </source>
</evidence>
<dbReference type="SMART" id="SM01090">
    <property type="entry name" value="Copper-fist"/>
    <property type="match status" value="1"/>
</dbReference>
<dbReference type="Pfam" id="PF00649">
    <property type="entry name" value="Copper-fist"/>
    <property type="match status" value="1"/>
</dbReference>
<dbReference type="InterPro" id="IPR001083">
    <property type="entry name" value="Cu_fist_DNA-bd_dom"/>
</dbReference>
<feature type="domain" description="Copper-fist" evidence="9">
    <location>
        <begin position="6"/>
        <end position="41"/>
    </location>
</feature>
<dbReference type="InterPro" id="IPR036395">
    <property type="entry name" value="Cu_fist_DNA-bd_dom_sf"/>
</dbReference>
<evidence type="ECO:0000256" key="3">
    <source>
        <dbReference type="ARBA" id="ARBA00022833"/>
    </source>
</evidence>
<keyword evidence="11" id="KW-1185">Reference proteome</keyword>
<evidence type="ECO:0000256" key="2">
    <source>
        <dbReference type="ARBA" id="ARBA00022723"/>
    </source>
</evidence>
<evidence type="ECO:0000259" key="9">
    <source>
        <dbReference type="PROSITE" id="PS50073"/>
    </source>
</evidence>
<dbReference type="EMBL" id="JBFXLR010000003">
    <property type="protein sequence ID" value="KAL2859521.1"/>
    <property type="molecule type" value="Genomic_DNA"/>
</dbReference>
<dbReference type="PANTHER" id="PTHR28088:SF9">
    <property type="entry name" value="TRANSCRIPTION FACTOR GRISEA, PUTATIVE (AFU_ORTHOLOGUE AFUA_1G13190)-RELATED"/>
    <property type="match status" value="1"/>
</dbReference>
<keyword evidence="5" id="KW-0805">Transcription regulation</keyword>
<dbReference type="PANTHER" id="PTHR28088">
    <property type="entry name" value="TRANSCRIPTIONAL ACTIVATOR HAA1-RELATED"/>
    <property type="match status" value="1"/>
</dbReference>
<keyword evidence="7" id="KW-0539">Nucleus</keyword>